<sequence>MFRKYVAAAFIAIPSVLAGPVAARDESASSYSQIVCVTAYGLKSVRSVPTSTKAAAVTLTEFRKSTSIPTLTVTPEPVTSTVVEDETTTVIIEAPQETDTFTTTLVEATTVDVNEYVQITETGIEDVTITTQVTTTVPTSAGFTAVQSVNGNPAAKRALPTGAAARAAVAAAIREVPEDLEARSTKDSFAKISIDEDGNCVQTPKQYPQSVYCEEFLEVIKTITKIVTVRSTVTSTAEPSTATETTTNTITETTVSEPVDASTTITEMTTQTFSMTNTITEVAYATVTNTETLAAAETATAYAACDASNFINSRGGHQITRITQANSGVTFTYKILETADKEACCTACQNNALCGGFLYGSGTCDLMIQNVCTAGQVIFTYDAPDSAPVTDAGAYIGNGNCGLFKWDQVTEA</sequence>
<dbReference type="HOGENOM" id="CLU_709922_0_0_1"/>
<protein>
    <recommendedName>
        <fullName evidence="4">Apple domain-containing protein</fullName>
    </recommendedName>
</protein>
<evidence type="ECO:0000313" key="3">
    <source>
        <dbReference type="Proteomes" id="UP000012174"/>
    </source>
</evidence>
<evidence type="ECO:0000256" key="1">
    <source>
        <dbReference type="SAM" id="SignalP"/>
    </source>
</evidence>
<accession>M7T2B0</accession>
<evidence type="ECO:0000313" key="2">
    <source>
        <dbReference type="EMBL" id="EMR70988.1"/>
    </source>
</evidence>
<gene>
    <name evidence="2" type="ORF">UCREL1_1955</name>
</gene>
<dbReference type="EMBL" id="KB705728">
    <property type="protein sequence ID" value="EMR70988.1"/>
    <property type="molecule type" value="Genomic_DNA"/>
</dbReference>
<evidence type="ECO:0008006" key="4">
    <source>
        <dbReference type="Google" id="ProtNLM"/>
    </source>
</evidence>
<proteinExistence type="predicted"/>
<feature type="chain" id="PRO_5004085194" description="Apple domain-containing protein" evidence="1">
    <location>
        <begin position="19"/>
        <end position="412"/>
    </location>
</feature>
<feature type="signal peptide" evidence="1">
    <location>
        <begin position="1"/>
        <end position="18"/>
    </location>
</feature>
<dbReference type="eggNOG" id="ENOG502STK8">
    <property type="taxonomic scope" value="Eukaryota"/>
</dbReference>
<dbReference type="KEGG" id="ela:UCREL1_1955"/>
<dbReference type="OMA" id="TDGVCHA"/>
<dbReference type="Proteomes" id="UP000012174">
    <property type="component" value="Unassembled WGS sequence"/>
</dbReference>
<name>M7T2B0_EUTLA</name>
<organism evidence="2 3">
    <name type="scientific">Eutypa lata (strain UCR-EL1)</name>
    <name type="common">Grapevine dieback disease fungus</name>
    <name type="synonym">Eutypa armeniacae</name>
    <dbReference type="NCBI Taxonomy" id="1287681"/>
    <lineage>
        <taxon>Eukaryota</taxon>
        <taxon>Fungi</taxon>
        <taxon>Dikarya</taxon>
        <taxon>Ascomycota</taxon>
        <taxon>Pezizomycotina</taxon>
        <taxon>Sordariomycetes</taxon>
        <taxon>Xylariomycetidae</taxon>
        <taxon>Xylariales</taxon>
        <taxon>Diatrypaceae</taxon>
        <taxon>Eutypa</taxon>
    </lineage>
</organism>
<keyword evidence="3" id="KW-1185">Reference proteome</keyword>
<dbReference type="AlphaFoldDB" id="M7T2B0"/>
<keyword evidence="1" id="KW-0732">Signal</keyword>
<reference evidence="3" key="1">
    <citation type="journal article" date="2013" name="Genome Announc.">
        <title>Draft genome sequence of the grapevine dieback fungus Eutypa lata UCR-EL1.</title>
        <authorList>
            <person name="Blanco-Ulate B."/>
            <person name="Rolshausen P.E."/>
            <person name="Cantu D."/>
        </authorList>
    </citation>
    <scope>NUCLEOTIDE SEQUENCE [LARGE SCALE GENOMIC DNA]</scope>
    <source>
        <strain evidence="3">UCR-EL1</strain>
    </source>
</reference>